<dbReference type="SUPFAM" id="SSF57903">
    <property type="entry name" value="FYVE/PHD zinc finger"/>
    <property type="match status" value="1"/>
</dbReference>
<dbReference type="Gene3D" id="3.30.160.60">
    <property type="entry name" value="Classic Zinc Finger"/>
    <property type="match status" value="1"/>
</dbReference>
<dbReference type="InterPro" id="IPR013087">
    <property type="entry name" value="Znf_C2H2_type"/>
</dbReference>
<evidence type="ECO:0000256" key="4">
    <source>
        <dbReference type="PROSITE-ProRule" id="PRU00042"/>
    </source>
</evidence>
<reference evidence="8 9" key="1">
    <citation type="submission" date="2024-03" db="EMBL/GenBank/DDBJ databases">
        <authorList>
            <consortium name="ELIXIR-Norway"/>
            <consortium name="Elixir Norway"/>
        </authorList>
    </citation>
    <scope>NUCLEOTIDE SEQUENCE [LARGE SCALE GENOMIC DNA]</scope>
</reference>
<dbReference type="Gene3D" id="2.30.30.1150">
    <property type="match status" value="1"/>
</dbReference>
<feature type="compositionally biased region" description="Pro residues" evidence="5">
    <location>
        <begin position="268"/>
        <end position="277"/>
    </location>
</feature>
<keyword evidence="3" id="KW-0862">Zinc</keyword>
<proteinExistence type="predicted"/>
<dbReference type="PROSITE" id="PS50157">
    <property type="entry name" value="ZINC_FINGER_C2H2_2"/>
    <property type="match status" value="1"/>
</dbReference>
<evidence type="ECO:0000256" key="3">
    <source>
        <dbReference type="ARBA" id="ARBA00022833"/>
    </source>
</evidence>
<dbReference type="EMBL" id="OZ023702">
    <property type="protein sequence ID" value="CAK9858672.1"/>
    <property type="molecule type" value="Genomic_DNA"/>
</dbReference>
<dbReference type="SMART" id="SM00355">
    <property type="entry name" value="ZnF_C2H2"/>
    <property type="match status" value="2"/>
</dbReference>
<dbReference type="InterPro" id="IPR019786">
    <property type="entry name" value="Zinc_finger_PHD-type_CS"/>
</dbReference>
<evidence type="ECO:0000313" key="8">
    <source>
        <dbReference type="EMBL" id="CAK9858672.1"/>
    </source>
</evidence>
<protein>
    <submittedName>
        <fullName evidence="8">Uncharacterized protein</fullName>
    </submittedName>
</protein>
<dbReference type="Proteomes" id="UP001497522">
    <property type="component" value="Chromosome 1"/>
</dbReference>
<keyword evidence="9" id="KW-1185">Reference proteome</keyword>
<sequence length="969" mass="107567">MEVGEEEEEEEEEEWINSIPLIDLRSFADDELWKLAVCSSSRPLQDIEQQHIPVPKINRAVFIESAGSKRQTYRKWDLLIQETNPTPTPTQELLAAAQSTTGVSSSSARKMMMMSTTILQSSSHQQETIRDNGHQCKIDQKHQGLEETGGRDSLQGVLQVETTLLESKEVAAAGRGDSGTVLHLNRQEGGGVAIAGQKRRQPNDANHHHHCGDGASAHSLHQLHKSLKSTQKQSPREEEQHHQERVAAHGSAELSMAAGMMMSSMGEHPPPPPPPPSAASLGQQNNPDVVESEPEFYAEMMKQQLKKKNGTWMTTANMDGKVMHAQGFPKGWTVSVGLRHKTGQLFYEYKQWKSPDGKIWGSFKEAAVHMVHMLQREHFFNVIAPPRRSCPVCEQLDPSLIHLTHCCPMRDPEWICKVCDRIFSNSEALEIHQSAHASTSQVLKDPLKASTGSRNPFEADIASTPETNPVVCGNGGSYSSSHISCHTCTTATDPSRWICKICDTVYSNSEALRIHENGHALASQMLNTKRLVTDSRLQNTNCKGHHGKILSVQQGQQESESKREGDKTHRNLTSREDGLTKRDLLEGMMDASQNHKRQLLQQSPIGSREEYLCISCDAEQQKANPQSKDFGSSQHLSSFSHTDMLCSNNLHTHSEVAPSNSLDPIYEENPASANVSNSSDASNYSEELPPKGFRGFQMGLDENGTHVGGGYTKVQNTAEDEDGGAFESPTCHEHFYKASLFNDHLASLKPRRKKPTQVLYNSEIIGSMETLRTNFDQSITGVDMKNHLEAKLENESASVQGQPMQEIFWRMIQNSAHVGTPNGTHTSNATVTAFLEKEKAEDMQHGMKTEIFGEDEVRYAELHQTINTNIACTEAQAIHTVLNMQSQYSSDEGGAEQEEHHKDNEFQSPAQSPYEEGDCYICGTHEKGAPEQVYCDCCGAGFHWSCVTSGLQPVPEGSWMCPECEIEHF</sequence>
<keyword evidence="2 4" id="KW-0863">Zinc-finger</keyword>
<feature type="region of interest" description="Disordered" evidence="5">
    <location>
        <begin position="262"/>
        <end position="289"/>
    </location>
</feature>
<feature type="compositionally biased region" description="Basic and acidic residues" evidence="5">
    <location>
        <begin position="234"/>
        <end position="247"/>
    </location>
</feature>
<dbReference type="SMART" id="SM00249">
    <property type="entry name" value="PHD"/>
    <property type="match status" value="1"/>
</dbReference>
<dbReference type="PROSITE" id="PS50016">
    <property type="entry name" value="ZF_PHD_2"/>
    <property type="match status" value="1"/>
</dbReference>
<dbReference type="InterPro" id="IPR001965">
    <property type="entry name" value="Znf_PHD"/>
</dbReference>
<accession>A0ABP1A7Z6</accession>
<feature type="domain" description="PHD-type" evidence="6">
    <location>
        <begin position="916"/>
        <end position="967"/>
    </location>
</feature>
<gene>
    <name evidence="8" type="ORF">CSSPJE1EN2_LOCUS1667</name>
</gene>
<feature type="compositionally biased region" description="Low complexity" evidence="5">
    <location>
        <begin position="667"/>
        <end position="687"/>
    </location>
</feature>
<evidence type="ECO:0000256" key="5">
    <source>
        <dbReference type="SAM" id="MobiDB-lite"/>
    </source>
</evidence>
<dbReference type="PROSITE" id="PS00028">
    <property type="entry name" value="ZINC_FINGER_C2H2_1"/>
    <property type="match status" value="2"/>
</dbReference>
<evidence type="ECO:0000259" key="6">
    <source>
        <dbReference type="PROSITE" id="PS50016"/>
    </source>
</evidence>
<evidence type="ECO:0000259" key="7">
    <source>
        <dbReference type="PROSITE" id="PS50157"/>
    </source>
</evidence>
<dbReference type="InterPro" id="IPR036236">
    <property type="entry name" value="Znf_C2H2_sf"/>
</dbReference>
<evidence type="ECO:0000256" key="1">
    <source>
        <dbReference type="ARBA" id="ARBA00022723"/>
    </source>
</evidence>
<feature type="region of interest" description="Disordered" evidence="5">
    <location>
        <begin position="887"/>
        <end position="912"/>
    </location>
</feature>
<dbReference type="Pfam" id="PF00096">
    <property type="entry name" value="zf-C2H2"/>
    <property type="match status" value="2"/>
</dbReference>
<dbReference type="InterPro" id="IPR011011">
    <property type="entry name" value="Znf_FYVE_PHD"/>
</dbReference>
<dbReference type="PROSITE" id="PS01359">
    <property type="entry name" value="ZF_PHD_1"/>
    <property type="match status" value="1"/>
</dbReference>
<dbReference type="PANTHER" id="PTHR37701">
    <property type="entry name" value="METHYL-CPG-BINDING DOMAIN-CONTAINING PROTEIN 8"/>
    <property type="match status" value="1"/>
</dbReference>
<dbReference type="InterPro" id="IPR037472">
    <property type="entry name" value="MBD8"/>
</dbReference>
<dbReference type="SUPFAM" id="SSF57667">
    <property type="entry name" value="beta-beta-alpha zinc fingers"/>
    <property type="match status" value="1"/>
</dbReference>
<feature type="domain" description="C2H2-type" evidence="7">
    <location>
        <begin position="414"/>
        <end position="441"/>
    </location>
</feature>
<feature type="region of interest" description="Disordered" evidence="5">
    <location>
        <begin position="657"/>
        <end position="688"/>
    </location>
</feature>
<evidence type="ECO:0000256" key="2">
    <source>
        <dbReference type="ARBA" id="ARBA00022771"/>
    </source>
</evidence>
<feature type="region of interest" description="Disordered" evidence="5">
    <location>
        <begin position="542"/>
        <end position="580"/>
    </location>
</feature>
<dbReference type="InterPro" id="IPR019787">
    <property type="entry name" value="Znf_PHD-finger"/>
</dbReference>
<evidence type="ECO:0000313" key="9">
    <source>
        <dbReference type="Proteomes" id="UP001497522"/>
    </source>
</evidence>
<feature type="region of interest" description="Disordered" evidence="5">
    <location>
        <begin position="199"/>
        <end position="248"/>
    </location>
</feature>
<name>A0ABP1A7Z6_9BRYO</name>
<organism evidence="8 9">
    <name type="scientific">Sphagnum jensenii</name>
    <dbReference type="NCBI Taxonomy" id="128206"/>
    <lineage>
        <taxon>Eukaryota</taxon>
        <taxon>Viridiplantae</taxon>
        <taxon>Streptophyta</taxon>
        <taxon>Embryophyta</taxon>
        <taxon>Bryophyta</taxon>
        <taxon>Sphagnophytina</taxon>
        <taxon>Sphagnopsida</taxon>
        <taxon>Sphagnales</taxon>
        <taxon>Sphagnaceae</taxon>
        <taxon>Sphagnum</taxon>
    </lineage>
</organism>
<keyword evidence="1" id="KW-0479">Metal-binding</keyword>
<dbReference type="PANTHER" id="PTHR37701:SF17">
    <property type="entry name" value="METHYL BINDING DOMAIN117"/>
    <property type="match status" value="1"/>
</dbReference>
<feature type="compositionally biased region" description="Basic and acidic residues" evidence="5">
    <location>
        <begin position="559"/>
        <end position="580"/>
    </location>
</feature>